<comment type="caution">
    <text evidence="1">The sequence shown here is derived from an EMBL/GenBank/DDBJ whole genome shotgun (WGS) entry which is preliminary data.</text>
</comment>
<dbReference type="AlphaFoldDB" id="A0AAD6GFC6"/>
<organism evidence="1 2">
    <name type="scientific">Penicillium frequentans</name>
    <dbReference type="NCBI Taxonomy" id="3151616"/>
    <lineage>
        <taxon>Eukaryota</taxon>
        <taxon>Fungi</taxon>
        <taxon>Dikarya</taxon>
        <taxon>Ascomycota</taxon>
        <taxon>Pezizomycotina</taxon>
        <taxon>Eurotiomycetes</taxon>
        <taxon>Eurotiomycetidae</taxon>
        <taxon>Eurotiales</taxon>
        <taxon>Aspergillaceae</taxon>
        <taxon>Penicillium</taxon>
    </lineage>
</organism>
<keyword evidence="2" id="KW-1185">Reference proteome</keyword>
<accession>A0AAD6GFC6</accession>
<sequence length="74" mass="8084">MDAATSKLFAVAEVVIKLMKKNPPPDQRSAETASLRDRLKSKSIEELLQVSLAFLCPGFATDQTEQHLWGAIAA</sequence>
<evidence type="ECO:0000313" key="1">
    <source>
        <dbReference type="EMBL" id="KAJ5544083.1"/>
    </source>
</evidence>
<proteinExistence type="predicted"/>
<name>A0AAD6GFC6_9EURO</name>
<dbReference type="EMBL" id="JAQIZZ010000004">
    <property type="protein sequence ID" value="KAJ5544083.1"/>
    <property type="molecule type" value="Genomic_DNA"/>
</dbReference>
<evidence type="ECO:0000313" key="2">
    <source>
        <dbReference type="Proteomes" id="UP001220324"/>
    </source>
</evidence>
<dbReference type="Proteomes" id="UP001220324">
    <property type="component" value="Unassembled WGS sequence"/>
</dbReference>
<gene>
    <name evidence="1" type="ORF">N7494_005362</name>
</gene>
<reference evidence="1 2" key="1">
    <citation type="journal article" date="2023" name="IMA Fungus">
        <title>Comparative genomic study of the Penicillium genus elucidates a diverse pangenome and 15 lateral gene transfer events.</title>
        <authorList>
            <person name="Petersen C."/>
            <person name="Sorensen T."/>
            <person name="Nielsen M.R."/>
            <person name="Sondergaard T.E."/>
            <person name="Sorensen J.L."/>
            <person name="Fitzpatrick D.A."/>
            <person name="Frisvad J.C."/>
            <person name="Nielsen K.L."/>
        </authorList>
    </citation>
    <scope>NUCLEOTIDE SEQUENCE [LARGE SCALE GENOMIC DNA]</scope>
    <source>
        <strain evidence="1 2">IBT 35679</strain>
    </source>
</reference>
<protein>
    <submittedName>
        <fullName evidence="1">Uncharacterized protein</fullName>
    </submittedName>
</protein>